<dbReference type="AlphaFoldDB" id="A0A0U2L5K2"/>
<dbReference type="KEGG" id="mmil:sm9_1174"/>
<evidence type="ECO:0000313" key="1">
    <source>
        <dbReference type="EMBL" id="ALT68958.1"/>
    </source>
</evidence>
<dbReference type="RefSeq" id="WP_058739233.1">
    <property type="nucleotide sequence ID" value="NZ_CP011266.1"/>
</dbReference>
<dbReference type="Proteomes" id="UP000067738">
    <property type="component" value="Chromosome"/>
</dbReference>
<reference evidence="1 2" key="1">
    <citation type="submission" date="2015-04" db="EMBL/GenBank/DDBJ databases">
        <title>The complete genome sequence of the rumen methanogen Methanobrevibacter millerae SM9.</title>
        <authorList>
            <person name="Leahy S.C."/>
            <person name="Kelly W.J."/>
            <person name="Pacheco D.M."/>
            <person name="Li D."/>
            <person name="Altermann E."/>
            <person name="Attwood G.T."/>
        </authorList>
    </citation>
    <scope>NUCLEOTIDE SEQUENCE [LARGE SCALE GENOMIC DNA]</scope>
    <source>
        <strain evidence="1 2">SM9</strain>
    </source>
</reference>
<dbReference type="GeneID" id="26736134"/>
<dbReference type="OrthoDB" id="78237at2157"/>
<dbReference type="PATRIC" id="fig|230361.4.peg.1213"/>
<dbReference type="EMBL" id="CP011266">
    <property type="protein sequence ID" value="ALT68958.1"/>
    <property type="molecule type" value="Genomic_DNA"/>
</dbReference>
<accession>A0A0U2L5K2</accession>
<gene>
    <name evidence="1" type="ORF">sm9_1174</name>
</gene>
<sequence length="386" mass="43583">MNKKLILILFCIAVFSINAVSAGEITNETSEVIGEPTGYVPSIDAFDVTKIVLGPEAYEATMYDNFGEPLVNQRVNLEVNGVLYSRVTNNDGFVRMNINLMPGHYEIKASNPATGEYKISSIDILPNIVDNHDLTKFYKNDSQYRARILNSNGNSASSGEAVTFNINGVFYTRYTDNTGHVKLNINLNPGTYIITAEYNGYRTSNTVTVISTLYEYSEYHENIPYDPYQHKMIYREGAFRVVALDGYGNPIHDGAKVTFNINGVFYDRYTSEGGVARLNINLNPGEYIITAEFNGLKISKRLIVIQNPLYYTIKGPINYEFSHTDWVWSPQHDNYIKNIMDIYGNSGIELLNIGIFGEKYIDYDSNTAMVTRYDESGNYISQEYLG</sequence>
<organism evidence="1 2">
    <name type="scientific">Methanobrevibacter millerae</name>
    <dbReference type="NCBI Taxonomy" id="230361"/>
    <lineage>
        <taxon>Archaea</taxon>
        <taxon>Methanobacteriati</taxon>
        <taxon>Methanobacteriota</taxon>
        <taxon>Methanomada group</taxon>
        <taxon>Methanobacteria</taxon>
        <taxon>Methanobacteriales</taxon>
        <taxon>Methanobacteriaceae</taxon>
        <taxon>Methanobrevibacter</taxon>
    </lineage>
</organism>
<protein>
    <submittedName>
        <fullName evidence="1">Adhesin-like protein</fullName>
    </submittedName>
</protein>
<keyword evidence="2" id="KW-1185">Reference proteome</keyword>
<proteinExistence type="predicted"/>
<name>A0A0U2L5K2_9EURY</name>
<evidence type="ECO:0000313" key="2">
    <source>
        <dbReference type="Proteomes" id="UP000067738"/>
    </source>
</evidence>